<gene>
    <name evidence="5" type="ORF">HXX76_009400</name>
</gene>
<dbReference type="EMBL" id="JAEHOC010000023">
    <property type="protein sequence ID" value="KAG2431909.1"/>
    <property type="molecule type" value="Genomic_DNA"/>
</dbReference>
<dbReference type="Gene3D" id="3.10.350.10">
    <property type="entry name" value="LysM domain"/>
    <property type="match status" value="1"/>
</dbReference>
<dbReference type="InterPro" id="IPR038765">
    <property type="entry name" value="Papain-like_cys_pep_sf"/>
</dbReference>
<dbReference type="InterPro" id="IPR018392">
    <property type="entry name" value="LysM"/>
</dbReference>
<feature type="compositionally biased region" description="Low complexity" evidence="2">
    <location>
        <begin position="293"/>
        <end position="302"/>
    </location>
</feature>
<feature type="compositionally biased region" description="Basic and acidic residues" evidence="2">
    <location>
        <begin position="2510"/>
        <end position="2519"/>
    </location>
</feature>
<dbReference type="Gene3D" id="2.60.40.420">
    <property type="entry name" value="Cupredoxins - blue copper proteins"/>
    <property type="match status" value="1"/>
</dbReference>
<feature type="compositionally biased region" description="Pro residues" evidence="2">
    <location>
        <begin position="349"/>
        <end position="374"/>
    </location>
</feature>
<dbReference type="GO" id="GO:0006508">
    <property type="term" value="P:proteolysis"/>
    <property type="evidence" value="ECO:0007669"/>
    <property type="project" value="InterPro"/>
</dbReference>
<dbReference type="PANTHER" id="PTHR24216">
    <property type="entry name" value="PAXILLIN-RELATED"/>
    <property type="match status" value="1"/>
</dbReference>
<feature type="region of interest" description="Disordered" evidence="2">
    <location>
        <begin position="1921"/>
        <end position="1971"/>
    </location>
</feature>
<evidence type="ECO:0000259" key="3">
    <source>
        <dbReference type="Pfam" id="PF00112"/>
    </source>
</evidence>
<dbReference type="OrthoDB" id="497629at2759"/>
<dbReference type="InterPro" id="IPR036779">
    <property type="entry name" value="LysM_dom_sf"/>
</dbReference>
<feature type="compositionally biased region" description="Low complexity" evidence="2">
    <location>
        <begin position="1989"/>
        <end position="2010"/>
    </location>
</feature>
<feature type="domain" description="Peptidase C1A papain C-terminal" evidence="3">
    <location>
        <begin position="96"/>
        <end position="136"/>
    </location>
</feature>
<evidence type="ECO:0000256" key="1">
    <source>
        <dbReference type="ARBA" id="ARBA00022729"/>
    </source>
</evidence>
<name>A0A835VZZ3_CHLIN</name>
<keyword evidence="6" id="KW-1185">Reference proteome</keyword>
<dbReference type="Proteomes" id="UP000650467">
    <property type="component" value="Unassembled WGS sequence"/>
</dbReference>
<accession>A0A835VZZ3</accession>
<keyword evidence="1" id="KW-0732">Signal</keyword>
<dbReference type="PANTHER" id="PTHR24216:SF65">
    <property type="entry name" value="PAXILLIN-LIKE PROTEIN 1"/>
    <property type="match status" value="1"/>
</dbReference>
<evidence type="ECO:0000256" key="2">
    <source>
        <dbReference type="SAM" id="MobiDB-lite"/>
    </source>
</evidence>
<dbReference type="InterPro" id="IPR000668">
    <property type="entry name" value="Peptidase_C1A_C"/>
</dbReference>
<feature type="compositionally biased region" description="Low complexity" evidence="2">
    <location>
        <begin position="328"/>
        <end position="348"/>
    </location>
</feature>
<dbReference type="GO" id="GO:0008234">
    <property type="term" value="F:cysteine-type peptidase activity"/>
    <property type="evidence" value="ECO:0007669"/>
    <property type="project" value="InterPro"/>
</dbReference>
<feature type="region of interest" description="Disordered" evidence="2">
    <location>
        <begin position="1989"/>
        <end position="2035"/>
    </location>
</feature>
<feature type="region of interest" description="Disordered" evidence="2">
    <location>
        <begin position="2477"/>
        <end position="2530"/>
    </location>
</feature>
<dbReference type="InterPro" id="IPR008972">
    <property type="entry name" value="Cupredoxin"/>
</dbReference>
<dbReference type="Gene3D" id="2.40.50.170">
    <property type="entry name" value="Cysteine proteinases. Chain C"/>
    <property type="match status" value="1"/>
</dbReference>
<dbReference type="CDD" id="cd00118">
    <property type="entry name" value="LysM"/>
    <property type="match status" value="1"/>
</dbReference>
<feature type="compositionally biased region" description="Polar residues" evidence="2">
    <location>
        <begin position="1921"/>
        <end position="1934"/>
    </location>
</feature>
<protein>
    <recommendedName>
        <fullName evidence="7">LysM domain-containing protein</fullName>
    </recommendedName>
</protein>
<sequence length="2757" mass="285184">MRSGILEAGAWNAMMAAASSGGGGGNATTSSTQQLQCPREAVDAELVKLLSEATRALARAKQILGWENAPRTDFAVRQILANQPLVATVHADAGTEWIVQNSWSPSWGEGGYMRLPRGNTLLGRNPCGLLNFATYPVLDKVSPARRGDLIQEGYCSGMDLVASSGGAGRTARQLAEYYGVPLNDFLHTNTHIPADPDLLLDVNLAYYVPPCTRNVPKPPLPTLDCGTSYHIDYNPDTGAASSAYDQDGVEGRRLREVHAAQAAAARRRLLREGGGAQRRSGPAADLTTEERQPQQQQLQQQQWNARTFRRRLATANATSPSPPPSPTPAGGLSSPPSPQPTAAAASPPSLSPPIPPPPPPPGAAQSLPPSPAPTQLPSLILNELYATQVSGYYCGYDSGVDYVTASDQPLAARAPLAAITGRGGFVLEMIRSSFEEAADGAGAGSVAAGPLHGGFAGGAATSVVPLAAAAGVVVTHLRTCCAGAASWGNGAQMIQMRTAAGATLLIGSGNVCGSLQDWVAVPEGYRFAGVQTQTEAGFGGGSDYVHRLAFVFAAPDPPPPPSPAPSAPPPPDDGGFALALRASVVASAQAEGGYDMGSALCVALSYVDGGDVYSGLDMHLAPCDSNNEMQVLGIRVLAGGAASYITDGMYRIAAQALALQVQWDMLTPDDLDYLQYLGNVDDPFSYVGLKTFCMTSSGAHTMGRQVSFAFCDADNNDDIFTASPPDVPSPPSPAPSPPSPSPAPPPPPAPAPAPPYPPSPAPAPPSPPVDGVRIWHALIDLSGSVMLTATDVAAGAPVIFSGGQSEDGSAATERQLWSLIQGSPPPYIVDGPRFALALRASVVPAAQAEGGYDMGSALCVALSYVDAYNLDIGLDIELAPCDSTNKWQLLGVRAFTGVTRYDYVVDGGDTPERNINNFELLRSVDTLTDGDAAESVQRIRIDPEAAALAAGAEVINGYAAPTVAATCPAGSFVVGFNGTAFAGLPMLPQCLWDALATRSGFDRKGVLNRLAWTAATRSSVITARALLCSDGSAVPLDMEAEEGGLLQMHLASITADGDGRYVAWSEALCPEGYDLARVRQADASSEASYGFASPDLFFRCRGTGEWTSYTGGIGVAGREGVDAAPPDGYDMFAPVDPAFAAAVNESCGSLDVRALSGVKPTPDQRASLGLGRMLAAGGGGFPSRRSRDHLQLFARGAQLERMPGGAECPPGKVLAGCVVTRWPMPTWGSREAPAGLSPVAAFQSSEHLPFSSFRSTVQLRAAVCRDASAAGAVNAVPTMLAAQLAHPDPPPAPNGGSYLGSMFPPESEAEATTSPPEGSVQILREVRCPDNTYVTSVFSAGDRNSVSLLGLRCSDGSSSSVGRFAQSSVSAEGSSGYSMERQCPDGFNALQVRGEELAQQSAFGLSTFLLRCDSTDGLYGGGGVLAGTAAGGGAWAQVGYPFVVRGVGPGSGAGRSFTGSEAAFMRGSEVACGQDANGSPQFVSSMMVEAYELPDTAGGGGRSGRAPTVLRAVHVYCAAKPPPSADASFYDIALRYGITLRDLMAANPAVNTSRGLSDYHGTTLEVPQRCSTTAVQPPVTTIAAVCTRRWPPANATVTGAETCGVLAISYRLSLRYLNEINPGLCPSANTRVARGMRLCITPPSAVASVTSAAFAAGRRHRRLHTLAGGWDSDAAAAAAGAAGAPAETLSHRRRLLQGVEGSSGSCISWRWAAEGMSCDSIAAAQGLSASRLLALPDNEGLRCDHLAVGTRLCVQDDRGNGSPSPYVIEDNDGMRVAGDGDNGAVQDNGELASTAALALAPSPTPICSSNTTASTAAVVPAPTCCAAFTATIAPAPTCCAASTAAIAPAPIPTRLATNTVPTAARRTCPTHTLAPALTACFANAGFTLAFVIALSRAFSFTFGPILKLICALNRTSTCARTTSKSRAGQVSSQAGRHAAADHGTITTRPSTPAAPPATTALTSSTPPQAPAPATAITLAASAAAAASAVTQAPPATQRQRQQAAEAQAPTKLSERRLPLARPPPRGGGSKPPAPLASIAIPIRPPALPPVPSVRLGPGAAADIVMEPAELRLSLDAAALGAVACNATASNGTTDCASGGLALAFTTPRYLVPGGGCPDSLEPPAIILDAVCFTFGLRVHNDLPFQPVITCPAVPGVNAPQFVNGPHDLDWTNIHTHGLKARGHTGLMLAGVDPGAVSLNNICEPGQPTAGFPNGAVPSLSDYYCNGNVSSNQICELFGDNVLANGRPLAGAAPAGGALPHDYAYPGVAPGGAVLSYTYPLGPVVPGVGWYHPHQHGSVGIQTPTAAAPLIVPQSWLPGGLSALYLPARNSTKAECSRLTDILGAQPLETSTRLQFNGLWFRKTPDGGLDDDTLPFLGLAPGGQFVSPLLYNVLPNGTAVPRYTNTAGRDWGLVNGAFQPTISITEKTYARWQLLNTMTMKWLDLTIQQVDEKDGSLQLADCDFFLLARDGVPLPVIPRKLRSNPAPANGTGSRTPPPAGGRRPRSPPPPGERRGYETHHGRSPHGRRGAVSDLILGPANRADVLVKCNKPGTYVLASGAGPFHTNYNACKATHCECFGDPPANGATALPANNLYGGRELSAAVLAVIEVKRRFRGVPAQPDFKDGVCRSRLERFPYLDYAAFPQPPVEQCFSFMNQMGGGFCSINSQLFPTGTAHVQQGTQQVGDWQDSILFPVCQTGCPWPDAGSGGGLCGSPVNVCDEVEVQWLASMFNMPSMPGRPDLCDEKAPDRPALTPPKC</sequence>
<feature type="domain" description="LysM" evidence="4">
    <location>
        <begin position="1528"/>
        <end position="1552"/>
    </location>
</feature>
<evidence type="ECO:0000313" key="6">
    <source>
        <dbReference type="Proteomes" id="UP000650467"/>
    </source>
</evidence>
<reference evidence="5" key="1">
    <citation type="journal article" date="2020" name="bioRxiv">
        <title>Comparative genomics of Chlamydomonas.</title>
        <authorList>
            <person name="Craig R.J."/>
            <person name="Hasan A.R."/>
            <person name="Ness R.W."/>
            <person name="Keightley P.D."/>
        </authorList>
    </citation>
    <scope>NUCLEOTIDE SEQUENCE</scope>
    <source>
        <strain evidence="5">SAG 7.73</strain>
    </source>
</reference>
<evidence type="ECO:0008006" key="7">
    <source>
        <dbReference type="Google" id="ProtNLM"/>
    </source>
</evidence>
<feature type="compositionally biased region" description="Low complexity" evidence="2">
    <location>
        <begin position="1944"/>
        <end position="1971"/>
    </location>
</feature>
<feature type="region of interest" description="Disordered" evidence="2">
    <location>
        <begin position="265"/>
        <end position="375"/>
    </location>
</feature>
<feature type="domain" description="LysM" evidence="4">
    <location>
        <begin position="1717"/>
        <end position="1754"/>
    </location>
</feature>
<evidence type="ECO:0000259" key="4">
    <source>
        <dbReference type="Pfam" id="PF01476"/>
    </source>
</evidence>
<feature type="region of interest" description="Disordered" evidence="2">
    <location>
        <begin position="719"/>
        <end position="767"/>
    </location>
</feature>
<dbReference type="Pfam" id="PF01476">
    <property type="entry name" value="LysM"/>
    <property type="match status" value="2"/>
</dbReference>
<feature type="region of interest" description="Disordered" evidence="2">
    <location>
        <begin position="1288"/>
        <end position="1317"/>
    </location>
</feature>
<proteinExistence type="predicted"/>
<dbReference type="SUPFAM" id="SSF49503">
    <property type="entry name" value="Cupredoxins"/>
    <property type="match status" value="1"/>
</dbReference>
<comment type="caution">
    <text evidence="5">The sequence shown here is derived from an EMBL/GenBank/DDBJ whole genome shotgun (WGS) entry which is preliminary data.</text>
</comment>
<evidence type="ECO:0000313" key="5">
    <source>
        <dbReference type="EMBL" id="KAG2431909.1"/>
    </source>
</evidence>
<dbReference type="SUPFAM" id="SSF54001">
    <property type="entry name" value="Cysteine proteinases"/>
    <property type="match status" value="1"/>
</dbReference>
<feature type="compositionally biased region" description="Pro residues" evidence="2">
    <location>
        <begin position="725"/>
        <end position="767"/>
    </location>
</feature>
<dbReference type="Pfam" id="PF00112">
    <property type="entry name" value="Peptidase_C1"/>
    <property type="match status" value="1"/>
</dbReference>
<organism evidence="5 6">
    <name type="scientific">Chlamydomonas incerta</name>
    <dbReference type="NCBI Taxonomy" id="51695"/>
    <lineage>
        <taxon>Eukaryota</taxon>
        <taxon>Viridiplantae</taxon>
        <taxon>Chlorophyta</taxon>
        <taxon>core chlorophytes</taxon>
        <taxon>Chlorophyceae</taxon>
        <taxon>CS clade</taxon>
        <taxon>Chlamydomonadales</taxon>
        <taxon>Chlamydomonadaceae</taxon>
        <taxon>Chlamydomonas</taxon>
    </lineage>
</organism>